<proteinExistence type="predicted"/>
<dbReference type="AlphaFoldDB" id="X1NEJ7"/>
<name>X1NEJ7_9ZZZZ</name>
<evidence type="ECO:0000313" key="1">
    <source>
        <dbReference type="EMBL" id="GAI17089.1"/>
    </source>
</evidence>
<comment type="caution">
    <text evidence="1">The sequence shown here is derived from an EMBL/GenBank/DDBJ whole genome shotgun (WGS) entry which is preliminary data.</text>
</comment>
<gene>
    <name evidence="1" type="ORF">S06H3_09639</name>
</gene>
<dbReference type="EMBL" id="BARV01004293">
    <property type="protein sequence ID" value="GAI17089.1"/>
    <property type="molecule type" value="Genomic_DNA"/>
</dbReference>
<protein>
    <submittedName>
        <fullName evidence="1">Uncharacterized protein</fullName>
    </submittedName>
</protein>
<accession>X1NEJ7</accession>
<reference evidence="1" key="1">
    <citation type="journal article" date="2014" name="Front. Microbiol.">
        <title>High frequency of phylogenetically diverse reductive dehalogenase-homologous genes in deep subseafloor sedimentary metagenomes.</title>
        <authorList>
            <person name="Kawai M."/>
            <person name="Futagami T."/>
            <person name="Toyoda A."/>
            <person name="Takaki Y."/>
            <person name="Nishi S."/>
            <person name="Hori S."/>
            <person name="Arai W."/>
            <person name="Tsubouchi T."/>
            <person name="Morono Y."/>
            <person name="Uchiyama I."/>
            <person name="Ito T."/>
            <person name="Fujiyama A."/>
            <person name="Inagaki F."/>
            <person name="Takami H."/>
        </authorList>
    </citation>
    <scope>NUCLEOTIDE SEQUENCE</scope>
    <source>
        <strain evidence="1">Expedition CK06-06</strain>
    </source>
</reference>
<sequence length="166" mass="18407">MDIRNWGLSRIMQLPDWCFGRRWLIDVSAEETTEVRAYAISRESLPDVAVIWELRMEDIVGDGNVTFVQLKLGNRIPVSAAAFNALEDMFKNIGIFAAGVYVIRLGANTPYQVSTMRQPINAQGRKMVLNILGTGAKTKQVRVSLVISSIPTEVPDWLVSGQGNAL</sequence>
<organism evidence="1">
    <name type="scientific">marine sediment metagenome</name>
    <dbReference type="NCBI Taxonomy" id="412755"/>
    <lineage>
        <taxon>unclassified sequences</taxon>
        <taxon>metagenomes</taxon>
        <taxon>ecological metagenomes</taxon>
    </lineage>
</organism>